<keyword evidence="2" id="KW-1003">Cell membrane</keyword>
<dbReference type="PANTHER" id="PTHR32196">
    <property type="entry name" value="ABC TRANSPORTER PERMEASE PROTEIN YPHD-RELATED-RELATED"/>
    <property type="match status" value="1"/>
</dbReference>
<protein>
    <submittedName>
        <fullName evidence="7">ABC transporter permease</fullName>
    </submittedName>
</protein>
<dbReference type="AlphaFoldDB" id="A0A0F7C202"/>
<keyword evidence="5 6" id="KW-0472">Membrane</keyword>
<keyword evidence="3 6" id="KW-0812">Transmembrane</keyword>
<gene>
    <name evidence="7" type="ORF">EX87_21835</name>
</gene>
<evidence type="ECO:0000256" key="5">
    <source>
        <dbReference type="ARBA" id="ARBA00023136"/>
    </source>
</evidence>
<keyword evidence="4 6" id="KW-1133">Transmembrane helix</keyword>
<feature type="transmembrane region" description="Helical" evidence="6">
    <location>
        <begin position="58"/>
        <end position="79"/>
    </location>
</feature>
<feature type="transmembrane region" description="Helical" evidence="6">
    <location>
        <begin position="188"/>
        <end position="209"/>
    </location>
</feature>
<keyword evidence="7" id="KW-0614">Plasmid</keyword>
<dbReference type="GO" id="GO:0005886">
    <property type="term" value="C:plasma membrane"/>
    <property type="evidence" value="ECO:0007669"/>
    <property type="project" value="UniProtKB-SubCell"/>
</dbReference>
<evidence type="ECO:0000256" key="4">
    <source>
        <dbReference type="ARBA" id="ARBA00022989"/>
    </source>
</evidence>
<feature type="transmembrane region" description="Helical" evidence="6">
    <location>
        <begin position="131"/>
        <end position="151"/>
    </location>
</feature>
<dbReference type="CDD" id="cd06574">
    <property type="entry name" value="TM_PBP1_branched-chain-AA_like"/>
    <property type="match status" value="1"/>
</dbReference>
<feature type="transmembrane region" description="Helical" evidence="6">
    <location>
        <begin position="215"/>
        <end position="237"/>
    </location>
</feature>
<dbReference type="PANTHER" id="PTHR32196:SF69">
    <property type="entry name" value="BRANCHED-CHAIN AMINO ACID TRANSPORT SYSTEM, PERMEASE PROTEIN"/>
    <property type="match status" value="1"/>
</dbReference>
<proteinExistence type="predicted"/>
<organism evidence="7">
    <name type="scientific">Brevibacillus laterosporus</name>
    <name type="common">Bacillus laterosporus</name>
    <dbReference type="NCBI Taxonomy" id="1465"/>
    <lineage>
        <taxon>Bacteria</taxon>
        <taxon>Bacillati</taxon>
        <taxon>Bacillota</taxon>
        <taxon>Bacilli</taxon>
        <taxon>Bacillales</taxon>
        <taxon>Paenibacillaceae</taxon>
        <taxon>Brevibacillus</taxon>
    </lineage>
</organism>
<reference evidence="7" key="1">
    <citation type="submission" date="2015-03" db="EMBL/GenBank/DDBJ databases">
        <title>MIGS Cultured Bacterial/Archaeal sample from Brevibacillus laterosporus.</title>
        <authorList>
            <person name="Zeng D."/>
            <person name="Zhu L."/>
            <person name="Dong G."/>
            <person name="Ye W."/>
            <person name="Ren D."/>
            <person name="Wu L."/>
            <person name="Xu J."/>
            <person name="Li G."/>
            <person name="Guo L."/>
        </authorList>
    </citation>
    <scope>NUCLEOTIDE SEQUENCE</scope>
    <source>
        <strain evidence="7">B9</strain>
        <plasmid evidence="7">unnamed2</plasmid>
    </source>
</reference>
<dbReference type="GO" id="GO:0022857">
    <property type="term" value="F:transmembrane transporter activity"/>
    <property type="evidence" value="ECO:0007669"/>
    <property type="project" value="InterPro"/>
</dbReference>
<name>A0A0F7C202_BRELA</name>
<feature type="transmembrane region" description="Helical" evidence="6">
    <location>
        <begin position="12"/>
        <end position="29"/>
    </location>
</feature>
<comment type="subcellular location">
    <subcellularLocation>
        <location evidence="1">Cell membrane</location>
        <topology evidence="1">Multi-pass membrane protein</topology>
    </subcellularLocation>
</comment>
<dbReference type="EMBL" id="CP011076">
    <property type="protein sequence ID" value="AKF96188.1"/>
    <property type="molecule type" value="Genomic_DNA"/>
</dbReference>
<dbReference type="RefSeq" id="WP_031415505.1">
    <property type="nucleotide sequence ID" value="NZ_CP011076.1"/>
</dbReference>
<dbReference type="Pfam" id="PF02653">
    <property type="entry name" value="BPD_transp_2"/>
    <property type="match status" value="1"/>
</dbReference>
<feature type="transmembrane region" description="Helical" evidence="6">
    <location>
        <begin position="86"/>
        <end position="105"/>
    </location>
</feature>
<geneLocation type="plasmid" evidence="7">
    <name>unnamed2</name>
</geneLocation>
<evidence type="ECO:0000256" key="2">
    <source>
        <dbReference type="ARBA" id="ARBA00022475"/>
    </source>
</evidence>
<feature type="transmembrane region" description="Helical" evidence="6">
    <location>
        <begin position="275"/>
        <end position="294"/>
    </location>
</feature>
<accession>A0A0F7C202</accession>
<feature type="transmembrane region" description="Helical" evidence="6">
    <location>
        <begin position="244"/>
        <end position="263"/>
    </location>
</feature>
<dbReference type="InterPro" id="IPR001851">
    <property type="entry name" value="ABC_transp_permease"/>
</dbReference>
<evidence type="ECO:0000256" key="3">
    <source>
        <dbReference type="ARBA" id="ARBA00022692"/>
    </source>
</evidence>
<evidence type="ECO:0000313" key="7">
    <source>
        <dbReference type="EMBL" id="AKF96188.1"/>
    </source>
</evidence>
<sequence>MNIAIVGAFEQGLLFAVMVLGVFLTFRILNFPDLTVDGSFAMGGAIAATLIVDGMNPFVATALAMAGGAIAGVSTGILTTKGKINGLLAGILTMIALYSINLRIMGKKSNVPLLREETLYTKAQAVSIFDFQIYGVSLASSIVFLIMVLIVKLIMDWFLHTDLGLDIRATGDNDRMIRSFGANTDTTTIIGLALSNALVAASGALVAQYQGFADVGMGIGMIVIGLASVIIGEVLFGTKSIMRLTLAVILGSIVYRLVIAFALRQGFLASDMKLITAIIVIIALILPNIMKGVWKIGRTVKGG</sequence>
<evidence type="ECO:0000256" key="6">
    <source>
        <dbReference type="SAM" id="Phobius"/>
    </source>
</evidence>
<evidence type="ECO:0000256" key="1">
    <source>
        <dbReference type="ARBA" id="ARBA00004651"/>
    </source>
</evidence>